<keyword evidence="8" id="KW-1185">Reference proteome</keyword>
<keyword evidence="3 6" id="KW-0812">Transmembrane</keyword>
<evidence type="ECO:0000256" key="6">
    <source>
        <dbReference type="SAM" id="Phobius"/>
    </source>
</evidence>
<evidence type="ECO:0000256" key="1">
    <source>
        <dbReference type="ARBA" id="ARBA00004651"/>
    </source>
</evidence>
<organism evidence="7 8">
    <name type="scientific">Devosia subaequoris</name>
    <dbReference type="NCBI Taxonomy" id="395930"/>
    <lineage>
        <taxon>Bacteria</taxon>
        <taxon>Pseudomonadati</taxon>
        <taxon>Pseudomonadota</taxon>
        <taxon>Alphaproteobacteria</taxon>
        <taxon>Hyphomicrobiales</taxon>
        <taxon>Devosiaceae</taxon>
        <taxon>Devosia</taxon>
    </lineage>
</organism>
<accession>A0A7W6NBX5</accession>
<evidence type="ECO:0000313" key="8">
    <source>
        <dbReference type="Proteomes" id="UP000547011"/>
    </source>
</evidence>
<feature type="transmembrane region" description="Helical" evidence="6">
    <location>
        <begin position="100"/>
        <end position="123"/>
    </location>
</feature>
<dbReference type="GO" id="GO:0005886">
    <property type="term" value="C:plasma membrane"/>
    <property type="evidence" value="ECO:0007669"/>
    <property type="project" value="UniProtKB-SubCell"/>
</dbReference>
<evidence type="ECO:0000256" key="5">
    <source>
        <dbReference type="ARBA" id="ARBA00023136"/>
    </source>
</evidence>
<keyword evidence="5 6" id="KW-0472">Membrane</keyword>
<dbReference type="Proteomes" id="UP000547011">
    <property type="component" value="Unassembled WGS sequence"/>
</dbReference>
<comment type="caution">
    <text evidence="7">The sequence shown here is derived from an EMBL/GenBank/DDBJ whole genome shotgun (WGS) entry which is preliminary data.</text>
</comment>
<dbReference type="InterPro" id="IPR019108">
    <property type="entry name" value="Caa3_assmbl_CtaG-rel"/>
</dbReference>
<protein>
    <submittedName>
        <fullName evidence="7">Putative membrane protein</fullName>
    </submittedName>
</protein>
<dbReference type="EMBL" id="JACIEW010000004">
    <property type="protein sequence ID" value="MBB4052169.1"/>
    <property type="molecule type" value="Genomic_DNA"/>
</dbReference>
<keyword evidence="4 6" id="KW-1133">Transmembrane helix</keyword>
<dbReference type="AlphaFoldDB" id="A0A7W6NBX5"/>
<gene>
    <name evidence="7" type="ORF">GGR20_001812</name>
</gene>
<evidence type="ECO:0000256" key="2">
    <source>
        <dbReference type="ARBA" id="ARBA00022475"/>
    </source>
</evidence>
<name>A0A7W6NBX5_9HYPH</name>
<evidence type="ECO:0000313" key="7">
    <source>
        <dbReference type="EMBL" id="MBB4052169.1"/>
    </source>
</evidence>
<dbReference type="Pfam" id="PF09678">
    <property type="entry name" value="Caa3_CtaG"/>
    <property type="match status" value="1"/>
</dbReference>
<evidence type="ECO:0000256" key="3">
    <source>
        <dbReference type="ARBA" id="ARBA00022692"/>
    </source>
</evidence>
<reference evidence="7 8" key="1">
    <citation type="submission" date="2020-08" db="EMBL/GenBank/DDBJ databases">
        <title>Genomic Encyclopedia of Type Strains, Phase IV (KMG-IV): sequencing the most valuable type-strain genomes for metagenomic binning, comparative biology and taxonomic classification.</title>
        <authorList>
            <person name="Goeker M."/>
        </authorList>
    </citation>
    <scope>NUCLEOTIDE SEQUENCE [LARGE SCALE GENOMIC DNA]</scope>
    <source>
        <strain evidence="7 8">DSM 23447</strain>
    </source>
</reference>
<feature type="transmembrane region" description="Helical" evidence="6">
    <location>
        <begin position="66"/>
        <end position="88"/>
    </location>
</feature>
<sequence length="179" mass="19554">MGHLSSHMLTHLLVMNALVPIAVYALARRGLVPRIWRIWPWATTAQLVLLWGWHSPAALTAAMHDAPLMLLMQLSLAAAAALFWMSIASMPERESWRAPLALLITGKLFCLLGALLVFAPNLLFSGAHRFASHATGSLADQHMAGMIMLVACPLSYVTAGIVLASRWFFSLEDRGRTGV</sequence>
<keyword evidence="2" id="KW-1003">Cell membrane</keyword>
<comment type="subcellular location">
    <subcellularLocation>
        <location evidence="1">Cell membrane</location>
        <topology evidence="1">Multi-pass membrane protein</topology>
    </subcellularLocation>
</comment>
<feature type="transmembrane region" description="Helical" evidence="6">
    <location>
        <begin position="6"/>
        <end position="26"/>
    </location>
</feature>
<proteinExistence type="predicted"/>
<feature type="transmembrane region" description="Helical" evidence="6">
    <location>
        <begin position="38"/>
        <end position="54"/>
    </location>
</feature>
<feature type="transmembrane region" description="Helical" evidence="6">
    <location>
        <begin position="143"/>
        <end position="169"/>
    </location>
</feature>
<evidence type="ECO:0000256" key="4">
    <source>
        <dbReference type="ARBA" id="ARBA00022989"/>
    </source>
</evidence>